<organism evidence="1 2">
    <name type="scientific">Sphingobium agri</name>
    <dbReference type="NCBI Taxonomy" id="2933566"/>
    <lineage>
        <taxon>Bacteria</taxon>
        <taxon>Pseudomonadati</taxon>
        <taxon>Pseudomonadota</taxon>
        <taxon>Alphaproteobacteria</taxon>
        <taxon>Sphingomonadales</taxon>
        <taxon>Sphingomonadaceae</taxon>
        <taxon>Sphingobium</taxon>
    </lineage>
</organism>
<sequence>MSGEGMIASGGRADIVQCFTCSDMVQGVPDGALPEGWDALREPGYGPAFFCVTCVVRGSMEHYRARLGLPRRERWRFQGGVMALYRPAARQLLIATPDGMAEISEREAEQLHAAIGAALATRELADQLMAEVKR</sequence>
<proteinExistence type="predicted"/>
<comment type="caution">
    <text evidence="1">The sequence shown here is derived from an EMBL/GenBank/DDBJ whole genome shotgun (WGS) entry which is preliminary data.</text>
</comment>
<dbReference type="Proteomes" id="UP001203512">
    <property type="component" value="Unassembled WGS sequence"/>
</dbReference>
<name>A0ABT0E224_9SPHN</name>
<accession>A0ABT0E224</accession>
<gene>
    <name evidence="1" type="ORF">MU848_17660</name>
</gene>
<dbReference type="EMBL" id="JALKHS010000021">
    <property type="protein sequence ID" value="MCK0533420.1"/>
    <property type="molecule type" value="Genomic_DNA"/>
</dbReference>
<dbReference type="RefSeq" id="WP_247234597.1">
    <property type="nucleotide sequence ID" value="NZ_JALKHS010000021.1"/>
</dbReference>
<evidence type="ECO:0000313" key="2">
    <source>
        <dbReference type="Proteomes" id="UP001203512"/>
    </source>
</evidence>
<keyword evidence="2" id="KW-1185">Reference proteome</keyword>
<evidence type="ECO:0000313" key="1">
    <source>
        <dbReference type="EMBL" id="MCK0533420.1"/>
    </source>
</evidence>
<reference evidence="1 2" key="1">
    <citation type="submission" date="2022-04" db="EMBL/GenBank/DDBJ databases">
        <authorList>
            <person name="Huq M.A."/>
        </authorList>
    </citation>
    <scope>NUCLEOTIDE SEQUENCE [LARGE SCALE GENOMIC DNA]</scope>
    <source>
        <strain evidence="1 2">MAH-33</strain>
    </source>
</reference>
<protein>
    <submittedName>
        <fullName evidence="1">Uncharacterized protein</fullName>
    </submittedName>
</protein>